<evidence type="ECO:0000259" key="2">
    <source>
        <dbReference type="Pfam" id="PF03972"/>
    </source>
</evidence>
<dbReference type="Gene3D" id="3.30.1330.120">
    <property type="entry name" value="2-methylcitrate dehydratase PrpD"/>
    <property type="match status" value="1"/>
</dbReference>
<comment type="caution">
    <text evidence="4">The sequence shown here is derived from an EMBL/GenBank/DDBJ whole genome shotgun (WGS) entry which is preliminary data.</text>
</comment>
<organism evidence="4 5">
    <name type="scientific">Nitrospirillum amazonense</name>
    <dbReference type="NCBI Taxonomy" id="28077"/>
    <lineage>
        <taxon>Bacteria</taxon>
        <taxon>Pseudomonadati</taxon>
        <taxon>Pseudomonadota</taxon>
        <taxon>Alphaproteobacteria</taxon>
        <taxon>Rhodospirillales</taxon>
        <taxon>Azospirillaceae</taxon>
        <taxon>Nitrospirillum</taxon>
    </lineage>
</organism>
<dbReference type="RefSeq" id="WP_145749538.1">
    <property type="nucleotide sequence ID" value="NZ_VITN01000004.1"/>
</dbReference>
<dbReference type="Proteomes" id="UP000319859">
    <property type="component" value="Unassembled WGS sequence"/>
</dbReference>
<dbReference type="InterPro" id="IPR045337">
    <property type="entry name" value="MmgE_PrpD_C"/>
</dbReference>
<evidence type="ECO:0000313" key="4">
    <source>
        <dbReference type="EMBL" id="TWB21871.1"/>
    </source>
</evidence>
<name>A0A560FJT2_9PROT</name>
<dbReference type="Pfam" id="PF03972">
    <property type="entry name" value="MmgE_PrpD_N"/>
    <property type="match status" value="1"/>
</dbReference>
<evidence type="ECO:0000313" key="5">
    <source>
        <dbReference type="Proteomes" id="UP000319859"/>
    </source>
</evidence>
<accession>A0A560FJT2</accession>
<evidence type="ECO:0000259" key="3">
    <source>
        <dbReference type="Pfam" id="PF19305"/>
    </source>
</evidence>
<evidence type="ECO:0000256" key="1">
    <source>
        <dbReference type="ARBA" id="ARBA00006174"/>
    </source>
</evidence>
<reference evidence="4 5" key="1">
    <citation type="submission" date="2019-06" db="EMBL/GenBank/DDBJ databases">
        <title>Genomic Encyclopedia of Type Strains, Phase IV (KMG-V): Genome sequencing to study the core and pangenomes of soil and plant-associated prokaryotes.</title>
        <authorList>
            <person name="Whitman W."/>
        </authorList>
    </citation>
    <scope>NUCLEOTIDE SEQUENCE [LARGE SCALE GENOMIC DNA]</scope>
    <source>
        <strain evidence="4 5">BR 11880</strain>
    </source>
</reference>
<protein>
    <submittedName>
        <fullName evidence="4">2-methylcitrate dehydratase PrpD</fullName>
    </submittedName>
</protein>
<gene>
    <name evidence="4" type="ORF">FBZ89_104119</name>
</gene>
<dbReference type="PANTHER" id="PTHR16943:SF8">
    <property type="entry name" value="2-METHYLCITRATE DEHYDRATASE"/>
    <property type="match status" value="1"/>
</dbReference>
<sequence>MTGATLQVIRLSRDAAASVPPATAAMVRRCILDWFGLAIAGADEPVSRALRTLALAEGGRSAATVMGGQGGQGVTVRQAAFLNAVAGHALDYDDVSLAMHVHPTTVILPPLLALAEERALGGGAVMAAFVAGYEAAGMIGRWLGAGPYDRGFHMTGTLGALGAAAACAHLLGLDEEATARAYGLAASQAAGLKAQFGTMAKPIHAGRAAEAGLCAALWAEAGISSRADILEAPQGYAATQFAIPAGPITWDGHELDRNSFKYHASCFGTHGAIEAIAALRAQGLEPRDVRQVRLTVDAGADRMCNIATPRTGTEAKFSLRFVAALALSGADTGRSGLFTDAVTARPDLVALRDRVTVAFGPRDWPPDLAAVEVTLADGSRREARCDTSLIGADDDRLRAKFLHLAGTLPDGHAHLLAGQVAGIEAVTDLRALCRLGLRTG</sequence>
<dbReference type="InterPro" id="IPR005656">
    <property type="entry name" value="MmgE_PrpD"/>
</dbReference>
<dbReference type="InterPro" id="IPR045336">
    <property type="entry name" value="MmgE_PrpD_N"/>
</dbReference>
<dbReference type="EMBL" id="VITN01000004">
    <property type="protein sequence ID" value="TWB21871.1"/>
    <property type="molecule type" value="Genomic_DNA"/>
</dbReference>
<dbReference type="PANTHER" id="PTHR16943">
    <property type="entry name" value="2-METHYLCITRATE DEHYDRATASE-RELATED"/>
    <property type="match status" value="1"/>
</dbReference>
<dbReference type="OrthoDB" id="9795089at2"/>
<dbReference type="Pfam" id="PF19305">
    <property type="entry name" value="MmgE_PrpD_C"/>
    <property type="match status" value="1"/>
</dbReference>
<dbReference type="InterPro" id="IPR036148">
    <property type="entry name" value="MmgE/PrpD_sf"/>
</dbReference>
<feature type="domain" description="MmgE/PrpD C-terminal" evidence="3">
    <location>
        <begin position="263"/>
        <end position="407"/>
    </location>
</feature>
<proteinExistence type="inferred from homology"/>
<comment type="similarity">
    <text evidence="1">Belongs to the PrpD family.</text>
</comment>
<dbReference type="Gene3D" id="1.10.4100.10">
    <property type="entry name" value="2-methylcitrate dehydratase PrpD"/>
    <property type="match status" value="1"/>
</dbReference>
<dbReference type="InterPro" id="IPR042183">
    <property type="entry name" value="MmgE/PrpD_sf_1"/>
</dbReference>
<feature type="domain" description="MmgE/PrpD N-terminal" evidence="2">
    <location>
        <begin position="17"/>
        <end position="240"/>
    </location>
</feature>
<dbReference type="SUPFAM" id="SSF103378">
    <property type="entry name" value="2-methylcitrate dehydratase PrpD"/>
    <property type="match status" value="1"/>
</dbReference>
<dbReference type="AlphaFoldDB" id="A0A560FJT2"/>
<dbReference type="InterPro" id="IPR042188">
    <property type="entry name" value="MmgE/PrpD_sf_2"/>
</dbReference>
<dbReference type="GO" id="GO:0016829">
    <property type="term" value="F:lyase activity"/>
    <property type="evidence" value="ECO:0007669"/>
    <property type="project" value="InterPro"/>
</dbReference>